<protein>
    <submittedName>
        <fullName evidence="1">Uncharacterized protein</fullName>
    </submittedName>
</protein>
<gene>
    <name evidence="1" type="ORF">DFH08DRAFT_1043613</name>
</gene>
<dbReference type="AlphaFoldDB" id="A0AAD7AH50"/>
<dbReference type="PANTHER" id="PTHR31252:SF11">
    <property type="entry name" value="DUF4419 DOMAIN-CONTAINING PROTEIN"/>
    <property type="match status" value="1"/>
</dbReference>
<dbReference type="PANTHER" id="PTHR31252">
    <property type="entry name" value="DUF4419 DOMAIN-CONTAINING PROTEIN"/>
    <property type="match status" value="1"/>
</dbReference>
<dbReference type="EMBL" id="JARIHO010000007">
    <property type="protein sequence ID" value="KAJ7358517.1"/>
    <property type="molecule type" value="Genomic_DNA"/>
</dbReference>
<accession>A0AAD7AH50</accession>
<proteinExistence type="predicted"/>
<dbReference type="InterPro" id="IPR025533">
    <property type="entry name" value="DUF4419"/>
</dbReference>
<evidence type="ECO:0000313" key="1">
    <source>
        <dbReference type="EMBL" id="KAJ7358517.1"/>
    </source>
</evidence>
<name>A0AAD7AH50_9AGAR</name>
<dbReference type="Pfam" id="PF14388">
    <property type="entry name" value="DUF4419"/>
    <property type="match status" value="1"/>
</dbReference>
<keyword evidence="2" id="KW-1185">Reference proteome</keyword>
<dbReference type="Proteomes" id="UP001218218">
    <property type="component" value="Unassembled WGS sequence"/>
</dbReference>
<comment type="caution">
    <text evidence="1">The sequence shown here is derived from an EMBL/GenBank/DDBJ whole genome shotgun (WGS) entry which is preliminary data.</text>
</comment>
<reference evidence="1" key="1">
    <citation type="submission" date="2023-03" db="EMBL/GenBank/DDBJ databases">
        <title>Massive genome expansion in bonnet fungi (Mycena s.s.) driven by repeated elements and novel gene families across ecological guilds.</title>
        <authorList>
            <consortium name="Lawrence Berkeley National Laboratory"/>
            <person name="Harder C.B."/>
            <person name="Miyauchi S."/>
            <person name="Viragh M."/>
            <person name="Kuo A."/>
            <person name="Thoen E."/>
            <person name="Andreopoulos B."/>
            <person name="Lu D."/>
            <person name="Skrede I."/>
            <person name="Drula E."/>
            <person name="Henrissat B."/>
            <person name="Morin E."/>
            <person name="Kohler A."/>
            <person name="Barry K."/>
            <person name="LaButti K."/>
            <person name="Morin E."/>
            <person name="Salamov A."/>
            <person name="Lipzen A."/>
            <person name="Mereny Z."/>
            <person name="Hegedus B."/>
            <person name="Baldrian P."/>
            <person name="Stursova M."/>
            <person name="Weitz H."/>
            <person name="Taylor A."/>
            <person name="Grigoriev I.V."/>
            <person name="Nagy L.G."/>
            <person name="Martin F."/>
            <person name="Kauserud H."/>
        </authorList>
    </citation>
    <scope>NUCLEOTIDE SEQUENCE</scope>
    <source>
        <strain evidence="1">CBHHK002</strain>
    </source>
</reference>
<organism evidence="1 2">
    <name type="scientific">Mycena albidolilacea</name>
    <dbReference type="NCBI Taxonomy" id="1033008"/>
    <lineage>
        <taxon>Eukaryota</taxon>
        <taxon>Fungi</taxon>
        <taxon>Dikarya</taxon>
        <taxon>Basidiomycota</taxon>
        <taxon>Agaricomycotina</taxon>
        <taxon>Agaricomycetes</taxon>
        <taxon>Agaricomycetidae</taxon>
        <taxon>Agaricales</taxon>
        <taxon>Marasmiineae</taxon>
        <taxon>Mycenaceae</taxon>
        <taxon>Mycena</taxon>
    </lineage>
</organism>
<sequence>MPVSFTVAAHSAKPFPLPQAGWHTADVFFATTCTDQHAKAGEILQYSLGPALGSHAGTNTDKMCFLVNSTTSWCDVVLGLEVPYNLSMDTTIRDIVPSPNGFVSTLLDAYTQDRAVVIRPDDVWLAILSQFNFFVNAHAELLRANFVAHEGQKQLTVKVVGQGVDQYTVDFGFIARAMAGLVEENVVDRELRAWATPDFTTTTDNDRTVSAVLLMATLKKYFQYMIMLAGCGIPRITLEGERSDWHLLGPVLTRFVVAFKDPTSVTSIEFWQHVAHYQPGGSGRGDYYTGWITAFAVFDKEGRWMGPPLNTTASIVDATASDQIDTLGEAPETLTAAQFWAAYGRAYKPFRDTWEHPLDLVLDDTAYHQLNRKAIPPGYAEVDVLLDDNDEKFECAMVARNIGMHVSSSGDRKLSEWGADDTVHPVAGWWLFVKDEEGIQERADRAYKDIHGMECV</sequence>
<evidence type="ECO:0000313" key="2">
    <source>
        <dbReference type="Proteomes" id="UP001218218"/>
    </source>
</evidence>